<keyword evidence="5" id="KW-1185">Reference proteome</keyword>
<dbReference type="STRING" id="454171.CP488_01110"/>
<dbReference type="InterPro" id="IPR003790">
    <property type="entry name" value="GHL10"/>
</dbReference>
<gene>
    <name evidence="4" type="ORF">CCALI_00050</name>
</gene>
<dbReference type="Gene3D" id="3.20.20.80">
    <property type="entry name" value="Glycosidases"/>
    <property type="match status" value="1"/>
</dbReference>
<dbReference type="PANTHER" id="PTHR43405">
    <property type="entry name" value="GLYCOSYL HYDROLASE DIGH"/>
    <property type="match status" value="1"/>
</dbReference>
<dbReference type="InParanoid" id="S0ESL6"/>
<dbReference type="InterPro" id="IPR017853">
    <property type="entry name" value="GH"/>
</dbReference>
<dbReference type="PANTHER" id="PTHR43405:SF1">
    <property type="entry name" value="GLYCOSYL HYDROLASE DIGH"/>
    <property type="match status" value="1"/>
</dbReference>
<accession>S0ESL6</accession>
<dbReference type="HOGENOM" id="CLU_019247_2_1_0"/>
<evidence type="ECO:0000256" key="1">
    <source>
        <dbReference type="ARBA" id="ARBA00022729"/>
    </source>
</evidence>
<dbReference type="EMBL" id="HF951689">
    <property type="protein sequence ID" value="CCW33890.1"/>
    <property type="molecule type" value="Genomic_DNA"/>
</dbReference>
<proteinExistence type="predicted"/>
<evidence type="ECO:0000313" key="4">
    <source>
        <dbReference type="EMBL" id="CCW33890.1"/>
    </source>
</evidence>
<name>S0ESL6_CHTCT</name>
<dbReference type="SUPFAM" id="SSF51445">
    <property type="entry name" value="(Trans)glycosidases"/>
    <property type="match status" value="1"/>
</dbReference>
<feature type="signal peptide" evidence="2">
    <location>
        <begin position="1"/>
        <end position="24"/>
    </location>
</feature>
<evidence type="ECO:0000313" key="5">
    <source>
        <dbReference type="Proteomes" id="UP000014227"/>
    </source>
</evidence>
<feature type="chain" id="PRO_5004486250" evidence="2">
    <location>
        <begin position="25"/>
        <end position="520"/>
    </location>
</feature>
<dbReference type="KEGG" id="ccz:CCALI_00050"/>
<dbReference type="PATRIC" id="fig|1303518.3.peg.52"/>
<dbReference type="Proteomes" id="UP000014227">
    <property type="component" value="Chromosome I"/>
</dbReference>
<evidence type="ECO:0000256" key="2">
    <source>
        <dbReference type="SAM" id="SignalP"/>
    </source>
</evidence>
<dbReference type="Pfam" id="PF02638">
    <property type="entry name" value="GHL10"/>
    <property type="match status" value="1"/>
</dbReference>
<organism evidence="4 5">
    <name type="scientific">Chthonomonas calidirosea (strain DSM 23976 / ICMP 18418 / T49)</name>
    <dbReference type="NCBI Taxonomy" id="1303518"/>
    <lineage>
        <taxon>Bacteria</taxon>
        <taxon>Bacillati</taxon>
        <taxon>Armatimonadota</taxon>
        <taxon>Chthonomonadia</taxon>
        <taxon>Chthonomonadales</taxon>
        <taxon>Chthonomonadaceae</taxon>
        <taxon>Chthonomonas</taxon>
    </lineage>
</organism>
<dbReference type="FunCoup" id="S0ESL6">
    <property type="interactions" value="23"/>
</dbReference>
<dbReference type="eggNOG" id="COG1649">
    <property type="taxonomic scope" value="Bacteria"/>
</dbReference>
<feature type="domain" description="Glycosyl hydrolase-like 10" evidence="3">
    <location>
        <begin position="39"/>
        <end position="333"/>
    </location>
</feature>
<keyword evidence="1 2" id="KW-0732">Signal</keyword>
<sequence>MFFRAILITLLLCTLLMGATRLSAQEATPTVDVPLVPREFRAVWVATVDNIDWPSRRGLSADQQKAELIRILDKAVQLHLNAVILQVRPACDAFYRSSIEPWSIYLTGHQGEDPGYDPLAFAIEEAHKRGLQLHAWFNPFRAYHPSAHGPLAPNHVAHTHPEWVRHYGDMLWLDPGDPNARAYSLSVILDVVRRYDIDGVAIDDYFYPYPISDKNGHEIPFPDQSTYRRYRQQGGTLDLADWRRQNINEFVKQLYLGVKAIKPWVLVGVSPFGIWRPGYPEQIQGFDAYNEIYCDSRLWLRKGWLDYLSPQLYWPIEKKAQSYPALLNWWLAQCQGDTPRYVWPSLYTGRVGDGAWPASEIVHQIEIAANNPTSDGCVQFSMKTLLANKNLSDALLNGPYAQPALVPSCPWLGGSRPDKPCVQVETASADNGITLQWYEGSSSSSNLIQVWVVQMRQQATWQTRILPADCHTLTFASDAKQLPDVVAISAVNNYNLQSDPAVVHIPQVVAHKNDPSHGTR</sequence>
<evidence type="ECO:0000259" key="3">
    <source>
        <dbReference type="Pfam" id="PF02638"/>
    </source>
</evidence>
<reference evidence="5" key="1">
    <citation type="submission" date="2013-03" db="EMBL/GenBank/DDBJ databases">
        <title>Genome sequence of Chthonomonas calidirosea, the first sequenced genome from the Armatimonadetes phylum (formally candidate division OP10).</title>
        <authorList>
            <person name="Lee K.C.Y."/>
            <person name="Morgan X.C."/>
            <person name="Dunfield P.F."/>
            <person name="Tamas I."/>
            <person name="Houghton K.M."/>
            <person name="Vyssotski M."/>
            <person name="Ryan J.L.J."/>
            <person name="Lagutin K."/>
            <person name="McDonald I.R."/>
            <person name="Stott M.B."/>
        </authorList>
    </citation>
    <scope>NUCLEOTIDE SEQUENCE [LARGE SCALE GENOMIC DNA]</scope>
    <source>
        <strain evidence="5">DSM 23976 / ICMP 18418 / T49</strain>
    </source>
</reference>
<protein>
    <submittedName>
        <fullName evidence="4">Uncharacterized protein conserved in bacteria</fullName>
    </submittedName>
</protein>
<dbReference type="InterPro" id="IPR052177">
    <property type="entry name" value="Divisome_Glycosyl_Hydrolase"/>
</dbReference>
<dbReference type="AlphaFoldDB" id="S0ESL6"/>